<dbReference type="AlphaFoldDB" id="A0A812Y296"/>
<evidence type="ECO:0000256" key="1">
    <source>
        <dbReference type="SAM" id="MobiDB-lite"/>
    </source>
</evidence>
<dbReference type="EMBL" id="CAJNJA010040175">
    <property type="protein sequence ID" value="CAE7763809.1"/>
    <property type="molecule type" value="Genomic_DNA"/>
</dbReference>
<evidence type="ECO:0000313" key="2">
    <source>
        <dbReference type="EMBL" id="CAE7763809.1"/>
    </source>
</evidence>
<evidence type="ECO:0000313" key="3">
    <source>
        <dbReference type="Proteomes" id="UP000601435"/>
    </source>
</evidence>
<protein>
    <submittedName>
        <fullName evidence="2">Mre11a protein</fullName>
    </submittedName>
</protein>
<feature type="region of interest" description="Disordered" evidence="1">
    <location>
        <begin position="215"/>
        <end position="237"/>
    </location>
</feature>
<comment type="caution">
    <text evidence="2">The sequence shown here is derived from an EMBL/GenBank/DDBJ whole genome shotgun (WGS) entry which is preliminary data.</text>
</comment>
<accession>A0A812Y296</accession>
<name>A0A812Y296_9DINO</name>
<sequence length="237" mass="24826">VQSFVHRSEPCAIERFVKQAVESTNQAVLKESRAVGEEEIRVQIQDRAETLRQQRLAAAAAQGSLSGPPTERADSLAKRELDLLDEPRAPAAASMAEAIPPTAFQAEEAEAPRRGRGARGGRGSRGGRGRGSKRSQDDFDLAPTPAKQPRIARGDARVAASQASPQASQAPPAPPCAPTAAQASTATVPPAAATPFLPRRAGAVADAAESFLGASQHVSQAQLQPPPKRQWALKKGS</sequence>
<dbReference type="OrthoDB" id="30417at2759"/>
<gene>
    <name evidence="2" type="primary">Mre11a</name>
    <name evidence="2" type="ORF">SNEC2469_LOCUS22253</name>
</gene>
<dbReference type="Proteomes" id="UP000601435">
    <property type="component" value="Unassembled WGS sequence"/>
</dbReference>
<reference evidence="2" key="1">
    <citation type="submission" date="2021-02" db="EMBL/GenBank/DDBJ databases">
        <authorList>
            <person name="Dougan E. K."/>
            <person name="Rhodes N."/>
            <person name="Thang M."/>
            <person name="Chan C."/>
        </authorList>
    </citation>
    <scope>NUCLEOTIDE SEQUENCE</scope>
</reference>
<proteinExistence type="predicted"/>
<organism evidence="2 3">
    <name type="scientific">Symbiodinium necroappetens</name>
    <dbReference type="NCBI Taxonomy" id="1628268"/>
    <lineage>
        <taxon>Eukaryota</taxon>
        <taxon>Sar</taxon>
        <taxon>Alveolata</taxon>
        <taxon>Dinophyceae</taxon>
        <taxon>Suessiales</taxon>
        <taxon>Symbiodiniaceae</taxon>
        <taxon>Symbiodinium</taxon>
    </lineage>
</organism>
<feature type="compositionally biased region" description="Low complexity" evidence="1">
    <location>
        <begin position="55"/>
        <end position="67"/>
    </location>
</feature>
<feature type="region of interest" description="Disordered" evidence="1">
    <location>
        <begin position="55"/>
        <end position="194"/>
    </location>
</feature>
<feature type="compositionally biased region" description="Low complexity" evidence="1">
    <location>
        <begin position="89"/>
        <end position="103"/>
    </location>
</feature>
<feature type="non-terminal residue" evidence="2">
    <location>
        <position position="237"/>
    </location>
</feature>
<keyword evidence="3" id="KW-1185">Reference proteome</keyword>
<feature type="compositionally biased region" description="Low complexity" evidence="1">
    <location>
        <begin position="159"/>
        <end position="170"/>
    </location>
</feature>
<feature type="compositionally biased region" description="Basic and acidic residues" evidence="1">
    <location>
        <begin position="71"/>
        <end position="88"/>
    </location>
</feature>
<feature type="compositionally biased region" description="Low complexity" evidence="1">
    <location>
        <begin position="178"/>
        <end position="194"/>
    </location>
</feature>